<feature type="transmembrane region" description="Helical" evidence="7">
    <location>
        <begin position="93"/>
        <end position="111"/>
    </location>
</feature>
<accession>A0ABY7SR42</accession>
<organism evidence="9 10">
    <name type="scientific">Paracoccus stylophorae</name>
    <dbReference type="NCBI Taxonomy" id="659350"/>
    <lineage>
        <taxon>Bacteria</taxon>
        <taxon>Pseudomonadati</taxon>
        <taxon>Pseudomonadota</taxon>
        <taxon>Alphaproteobacteria</taxon>
        <taxon>Rhodobacterales</taxon>
        <taxon>Paracoccaceae</taxon>
        <taxon>Paracoccus</taxon>
    </lineage>
</organism>
<dbReference type="SUPFAM" id="SSF161098">
    <property type="entry name" value="MetI-like"/>
    <property type="match status" value="1"/>
</dbReference>
<feature type="transmembrane region" description="Helical" evidence="7">
    <location>
        <begin position="203"/>
        <end position="227"/>
    </location>
</feature>
<reference evidence="9 10" key="1">
    <citation type="submission" date="2021-01" db="EMBL/GenBank/DDBJ databases">
        <title>Biogeographic distribution of Paracoccus.</title>
        <authorList>
            <person name="Hollensteiner J."/>
            <person name="Leineberger J."/>
            <person name="Brinkhoff T."/>
            <person name="Daniel R."/>
        </authorList>
    </citation>
    <scope>NUCLEOTIDE SEQUENCE [LARGE SCALE GENOMIC DNA]</scope>
    <source>
        <strain evidence="9 10">LMG25392</strain>
    </source>
</reference>
<comment type="subcellular location">
    <subcellularLocation>
        <location evidence="1">Cell membrane</location>
        <topology evidence="1">Multi-pass membrane protein</topology>
    </subcellularLocation>
</comment>
<dbReference type="RefSeq" id="WP_272857450.1">
    <property type="nucleotide sequence ID" value="NZ_CP067134.1"/>
</dbReference>
<evidence type="ECO:0000256" key="2">
    <source>
        <dbReference type="ARBA" id="ARBA00022448"/>
    </source>
</evidence>
<proteinExistence type="predicted"/>
<dbReference type="Pfam" id="PF00528">
    <property type="entry name" value="BPD_transp_1"/>
    <property type="match status" value="1"/>
</dbReference>
<dbReference type="Proteomes" id="UP001218412">
    <property type="component" value="Chromosome"/>
</dbReference>
<keyword evidence="5 7" id="KW-1133">Transmembrane helix</keyword>
<dbReference type="PANTHER" id="PTHR30151">
    <property type="entry name" value="ALKANE SULFONATE ABC TRANSPORTER-RELATED, MEMBRANE SUBUNIT"/>
    <property type="match status" value="1"/>
</dbReference>
<evidence type="ECO:0000256" key="5">
    <source>
        <dbReference type="ARBA" id="ARBA00022989"/>
    </source>
</evidence>
<evidence type="ECO:0000256" key="1">
    <source>
        <dbReference type="ARBA" id="ARBA00004651"/>
    </source>
</evidence>
<keyword evidence="10" id="KW-1185">Reference proteome</keyword>
<name>A0ABY7SR42_9RHOB</name>
<dbReference type="Gene3D" id="1.10.3720.10">
    <property type="entry name" value="MetI-like"/>
    <property type="match status" value="1"/>
</dbReference>
<evidence type="ECO:0000313" key="9">
    <source>
        <dbReference type="EMBL" id="WCR09340.1"/>
    </source>
</evidence>
<dbReference type="InterPro" id="IPR000515">
    <property type="entry name" value="MetI-like"/>
</dbReference>
<feature type="domain" description="ABC transmembrane type-1" evidence="8">
    <location>
        <begin position="101"/>
        <end position="274"/>
    </location>
</feature>
<keyword evidence="2" id="KW-0813">Transport</keyword>
<keyword evidence="4 7" id="KW-0812">Transmembrane</keyword>
<keyword evidence="3" id="KW-1003">Cell membrane</keyword>
<evidence type="ECO:0000256" key="3">
    <source>
        <dbReference type="ARBA" id="ARBA00022475"/>
    </source>
</evidence>
<feature type="transmembrane region" description="Helical" evidence="7">
    <location>
        <begin position="151"/>
        <end position="172"/>
    </location>
</feature>
<dbReference type="InterPro" id="IPR035906">
    <property type="entry name" value="MetI-like_sf"/>
</dbReference>
<feature type="transmembrane region" description="Helical" evidence="7">
    <location>
        <begin position="123"/>
        <end position="145"/>
    </location>
</feature>
<evidence type="ECO:0000259" key="8">
    <source>
        <dbReference type="Pfam" id="PF00528"/>
    </source>
</evidence>
<evidence type="ECO:0000256" key="6">
    <source>
        <dbReference type="ARBA" id="ARBA00023136"/>
    </source>
</evidence>
<dbReference type="EMBL" id="CP067134">
    <property type="protein sequence ID" value="WCR09340.1"/>
    <property type="molecule type" value="Genomic_DNA"/>
</dbReference>
<sequence>MTGALAGTLPILAVWAGGWALNAWLARFDTRLTRILVAAIFGITVIVLWEMIVRIYRVPTVILPAPGQIAASFAANTAILWTDFVQTIVKGALTGWLIGAAAAILTAIAIDRSPFLQRGLLPIGNFVAALPIVGIAPILVMWFGFDWQSKAAVVVVMVFFPILVNMVAGLAATDAMQRDLMATWAAPYGASLWKLRLPAAMPFLFNGLKITTTLALIGAIVAEFFGSPTHGMGFRISTAVGRLDLPLVWAEILVAAIAGTLFYGLVALIEKKVTFWHPSQRA</sequence>
<evidence type="ECO:0000313" key="10">
    <source>
        <dbReference type="Proteomes" id="UP001218412"/>
    </source>
</evidence>
<evidence type="ECO:0000256" key="7">
    <source>
        <dbReference type="SAM" id="Phobius"/>
    </source>
</evidence>
<gene>
    <name evidence="9" type="ORF">JHW45_09370</name>
</gene>
<feature type="transmembrane region" description="Helical" evidence="7">
    <location>
        <begin position="30"/>
        <end position="49"/>
    </location>
</feature>
<dbReference type="PANTHER" id="PTHR30151:SF20">
    <property type="entry name" value="ABC TRANSPORTER PERMEASE PROTEIN HI_0355-RELATED"/>
    <property type="match status" value="1"/>
</dbReference>
<evidence type="ECO:0000256" key="4">
    <source>
        <dbReference type="ARBA" id="ARBA00022692"/>
    </source>
</evidence>
<keyword evidence="6 7" id="KW-0472">Membrane</keyword>
<feature type="transmembrane region" description="Helical" evidence="7">
    <location>
        <begin position="247"/>
        <end position="269"/>
    </location>
</feature>
<protein>
    <submittedName>
        <fullName evidence="9">ABC transporter permease</fullName>
    </submittedName>
</protein>